<dbReference type="AlphaFoldDB" id="A0A2G8RMA5"/>
<name>A0A2G8RMA5_9APHY</name>
<reference evidence="1 2" key="1">
    <citation type="journal article" date="2015" name="Sci. Rep.">
        <title>Chromosome-level genome map provides insights into diverse defense mechanisms in the medicinal fungus Ganoderma sinense.</title>
        <authorList>
            <person name="Zhu Y."/>
            <person name="Xu J."/>
            <person name="Sun C."/>
            <person name="Zhou S."/>
            <person name="Xu H."/>
            <person name="Nelson D.R."/>
            <person name="Qian J."/>
            <person name="Song J."/>
            <person name="Luo H."/>
            <person name="Xiang L."/>
            <person name="Li Y."/>
            <person name="Xu Z."/>
            <person name="Ji A."/>
            <person name="Wang L."/>
            <person name="Lu S."/>
            <person name="Hayward A."/>
            <person name="Sun W."/>
            <person name="Li X."/>
            <person name="Schwartz D.C."/>
            <person name="Wang Y."/>
            <person name="Chen S."/>
        </authorList>
    </citation>
    <scope>NUCLEOTIDE SEQUENCE [LARGE SCALE GENOMIC DNA]</scope>
    <source>
        <strain evidence="1 2">ZZ0214-1</strain>
    </source>
</reference>
<dbReference type="SUPFAM" id="SSF52047">
    <property type="entry name" value="RNI-like"/>
    <property type="match status" value="1"/>
</dbReference>
<gene>
    <name evidence="1" type="ORF">GSI_15338</name>
</gene>
<protein>
    <submittedName>
        <fullName evidence="1">Uncharacterized protein</fullName>
    </submittedName>
</protein>
<proteinExistence type="predicted"/>
<sequence>MAPLVCTMPGDLWSLEELPHSTRRPEKHLLKFVRPPVPADYVRFIPYAWRVKCLSNDLTAQFSRAKQIRTHPEVLSTLESFRPSVHLLPHIKELSLTLTKYTVGPVRVLLSPKLEKLSYSIQPTRDKATKTAIKQDTMQLFQKLGRVCPNLTQLTLDCSMRSKELRHELANTLSNLPYLILFVLKKPSVDIPILRALSLLSNLRVMVIDYIIGDEEWAGLPLRVLSFETLGMLNLNTDSMDAAYNLLHSINSPILQAVGLEVSSPASRSLVEKVFTEFATRHQDLRYLKLVLPCAEADPPQEILTPDTLRPLLKVKELITVDLHGCPIALDDRFVLRCADAWPKITGLRLGVRHGLGEPCSTVSLSALVPFVHKCPSLRLLGLPLDPAPVALAREMRNIPPSLCGGHSQHQLETLQVGQVAITDVPMVAGFLSGLFPGLLCIDPACSEDELESDEEEEDGETRMLNADRWEAVMDEIPDFAAVRRQERAWGQAQGKRFLKRDKTCGPFGLTPQALRMVEQREQQR</sequence>
<evidence type="ECO:0000313" key="2">
    <source>
        <dbReference type="Proteomes" id="UP000230002"/>
    </source>
</evidence>
<dbReference type="Proteomes" id="UP000230002">
    <property type="component" value="Unassembled WGS sequence"/>
</dbReference>
<dbReference type="EMBL" id="AYKW01000069">
    <property type="protein sequence ID" value="PIL22646.1"/>
    <property type="molecule type" value="Genomic_DNA"/>
</dbReference>
<dbReference type="InterPro" id="IPR032675">
    <property type="entry name" value="LRR_dom_sf"/>
</dbReference>
<keyword evidence="2" id="KW-1185">Reference proteome</keyword>
<dbReference type="Gene3D" id="3.80.10.10">
    <property type="entry name" value="Ribonuclease Inhibitor"/>
    <property type="match status" value="1"/>
</dbReference>
<evidence type="ECO:0000313" key="1">
    <source>
        <dbReference type="EMBL" id="PIL22646.1"/>
    </source>
</evidence>
<organism evidence="1 2">
    <name type="scientific">Ganoderma sinense ZZ0214-1</name>
    <dbReference type="NCBI Taxonomy" id="1077348"/>
    <lineage>
        <taxon>Eukaryota</taxon>
        <taxon>Fungi</taxon>
        <taxon>Dikarya</taxon>
        <taxon>Basidiomycota</taxon>
        <taxon>Agaricomycotina</taxon>
        <taxon>Agaricomycetes</taxon>
        <taxon>Polyporales</taxon>
        <taxon>Polyporaceae</taxon>
        <taxon>Ganoderma</taxon>
    </lineage>
</organism>
<dbReference type="OrthoDB" id="2746154at2759"/>
<comment type="caution">
    <text evidence="1">The sequence shown here is derived from an EMBL/GenBank/DDBJ whole genome shotgun (WGS) entry which is preliminary data.</text>
</comment>
<dbReference type="STRING" id="1077348.A0A2G8RMA5"/>
<accession>A0A2G8RMA5</accession>